<accession>A0ABV8S1D6</accession>
<dbReference type="InterPro" id="IPR010130">
    <property type="entry name" value="T1SS_OMP_TolC"/>
</dbReference>
<evidence type="ECO:0000256" key="4">
    <source>
        <dbReference type="ARBA" id="ARBA00022452"/>
    </source>
</evidence>
<keyword evidence="8" id="KW-0732">Signal</keyword>
<comment type="similarity">
    <text evidence="2">Belongs to the outer membrane factor (OMF) (TC 1.B.17) family.</text>
</comment>
<evidence type="ECO:0000256" key="2">
    <source>
        <dbReference type="ARBA" id="ARBA00007613"/>
    </source>
</evidence>
<dbReference type="EMBL" id="JBHSDY010000007">
    <property type="protein sequence ID" value="MFC4298942.1"/>
    <property type="molecule type" value="Genomic_DNA"/>
</dbReference>
<evidence type="ECO:0000313" key="9">
    <source>
        <dbReference type="EMBL" id="MFC4298942.1"/>
    </source>
</evidence>
<protein>
    <submittedName>
        <fullName evidence="9">TolC family outer membrane protein</fullName>
    </submittedName>
</protein>
<dbReference type="InterPro" id="IPR051906">
    <property type="entry name" value="TolC-like"/>
</dbReference>
<feature type="chain" id="PRO_5046124053" evidence="8">
    <location>
        <begin position="24"/>
        <end position="485"/>
    </location>
</feature>
<proteinExistence type="inferred from homology"/>
<keyword evidence="7" id="KW-0998">Cell outer membrane</keyword>
<evidence type="ECO:0000256" key="8">
    <source>
        <dbReference type="SAM" id="SignalP"/>
    </source>
</evidence>
<organism evidence="9 10">
    <name type="scientific">Castellaniella hirudinis</name>
    <dbReference type="NCBI Taxonomy" id="1144617"/>
    <lineage>
        <taxon>Bacteria</taxon>
        <taxon>Pseudomonadati</taxon>
        <taxon>Pseudomonadota</taxon>
        <taxon>Betaproteobacteria</taxon>
        <taxon>Burkholderiales</taxon>
        <taxon>Alcaligenaceae</taxon>
        <taxon>Castellaniella</taxon>
    </lineage>
</organism>
<dbReference type="PANTHER" id="PTHR30026:SF22">
    <property type="entry name" value="OUTER MEMBRANE EFFLUX PROTEIN"/>
    <property type="match status" value="1"/>
</dbReference>
<dbReference type="PANTHER" id="PTHR30026">
    <property type="entry name" value="OUTER MEMBRANE PROTEIN TOLC"/>
    <property type="match status" value="1"/>
</dbReference>
<gene>
    <name evidence="9" type="ORF">ACFO0J_12895</name>
</gene>
<evidence type="ECO:0000256" key="5">
    <source>
        <dbReference type="ARBA" id="ARBA00022692"/>
    </source>
</evidence>
<evidence type="ECO:0000256" key="7">
    <source>
        <dbReference type="ARBA" id="ARBA00023237"/>
    </source>
</evidence>
<dbReference type="InterPro" id="IPR003423">
    <property type="entry name" value="OMP_efflux"/>
</dbReference>
<dbReference type="Gene3D" id="1.20.1600.10">
    <property type="entry name" value="Outer membrane efflux proteins (OEP)"/>
    <property type="match status" value="1"/>
</dbReference>
<keyword evidence="10" id="KW-1185">Reference proteome</keyword>
<keyword evidence="6" id="KW-0472">Membrane</keyword>
<dbReference type="SUPFAM" id="SSF56954">
    <property type="entry name" value="Outer membrane efflux proteins (OEP)"/>
    <property type="match status" value="1"/>
</dbReference>
<evidence type="ECO:0000256" key="1">
    <source>
        <dbReference type="ARBA" id="ARBA00004442"/>
    </source>
</evidence>
<keyword evidence="3" id="KW-0813">Transport</keyword>
<keyword evidence="5" id="KW-0812">Transmembrane</keyword>
<comment type="subcellular location">
    <subcellularLocation>
        <location evidence="1">Cell outer membrane</location>
    </subcellularLocation>
</comment>
<keyword evidence="4" id="KW-1134">Transmembrane beta strand</keyword>
<evidence type="ECO:0000256" key="6">
    <source>
        <dbReference type="ARBA" id="ARBA00023136"/>
    </source>
</evidence>
<name>A0ABV8S1D6_9BURK</name>
<dbReference type="RefSeq" id="WP_376813489.1">
    <property type="nucleotide sequence ID" value="NZ_JBHSDY010000007.1"/>
</dbReference>
<dbReference type="Pfam" id="PF02321">
    <property type="entry name" value="OEP"/>
    <property type="match status" value="2"/>
</dbReference>
<comment type="caution">
    <text evidence="9">The sequence shown here is derived from an EMBL/GenBank/DDBJ whole genome shotgun (WGS) entry which is preliminary data.</text>
</comment>
<dbReference type="NCBIfam" id="TIGR01844">
    <property type="entry name" value="type_I_sec_TolC"/>
    <property type="match status" value="1"/>
</dbReference>
<sequence>MARTQILRAAAAAAACLTAGAHAQPPADTPPMLAPPSILSESAVGAAYATPPNPSGASGSPLSMRAAVDQAVNWHPLLRNARGQLLQATQGIETARSGYYPNVSAGVNARNSNHTIGDTDSRHERRAEIQISQVLYDFGKVGSEVDQATAASGAARAQVLQTFDQVILNTAAAWIEVSRNEALLKVAREQAEVLATLSQRVQERDEKGAGTSSDTAQARARVDAARAALLTAQSQVRLWRTTLMYWTGSATPPGITGAPAPALAGACRAGAAALTVGGAEATLQSSAAVQLAQAQLEVARAGLALADAQMKPTLSLTGSTGRRLGGSDGRDDGRNLDASIMLNFSVPLYQGGRLQSGRQAAGYGVGAARAALDQARLNTSQGWESATLQWLKFSGRLDVQAARQKNMDITRTLYRDQYLQLGTRSLLDLLNAEQEYYASLNDQIESEHEMVRLDAECLYYTGRLRDAFETGGAVARTVAAPDTLQ</sequence>
<feature type="signal peptide" evidence="8">
    <location>
        <begin position="1"/>
        <end position="23"/>
    </location>
</feature>
<reference evidence="10" key="1">
    <citation type="journal article" date="2019" name="Int. J. Syst. Evol. Microbiol.">
        <title>The Global Catalogue of Microorganisms (GCM) 10K type strain sequencing project: providing services to taxonomists for standard genome sequencing and annotation.</title>
        <authorList>
            <consortium name="The Broad Institute Genomics Platform"/>
            <consortium name="The Broad Institute Genome Sequencing Center for Infectious Disease"/>
            <person name="Wu L."/>
            <person name="Ma J."/>
        </authorList>
    </citation>
    <scope>NUCLEOTIDE SEQUENCE [LARGE SCALE GENOMIC DNA]</scope>
    <source>
        <strain evidence="10">CGMCC 1.19029</strain>
    </source>
</reference>
<evidence type="ECO:0000256" key="3">
    <source>
        <dbReference type="ARBA" id="ARBA00022448"/>
    </source>
</evidence>
<evidence type="ECO:0000313" key="10">
    <source>
        <dbReference type="Proteomes" id="UP001595756"/>
    </source>
</evidence>
<dbReference type="Proteomes" id="UP001595756">
    <property type="component" value="Unassembled WGS sequence"/>
</dbReference>